<proteinExistence type="predicted"/>
<name>A0A2G9QLM8_AQUCT</name>
<dbReference type="AlphaFoldDB" id="A0A2G9QLM8"/>
<evidence type="ECO:0000313" key="1">
    <source>
        <dbReference type="EMBL" id="PIO16456.1"/>
    </source>
</evidence>
<feature type="non-terminal residue" evidence="1">
    <location>
        <position position="154"/>
    </location>
</feature>
<gene>
    <name evidence="1" type="ORF">AB205_0021330</name>
</gene>
<reference evidence="2" key="1">
    <citation type="journal article" date="2017" name="Nat. Commun.">
        <title>The North American bullfrog draft genome provides insight into hormonal regulation of long noncoding RNA.</title>
        <authorList>
            <person name="Hammond S.A."/>
            <person name="Warren R.L."/>
            <person name="Vandervalk B.P."/>
            <person name="Kucuk E."/>
            <person name="Khan H."/>
            <person name="Gibb E.A."/>
            <person name="Pandoh P."/>
            <person name="Kirk H."/>
            <person name="Zhao Y."/>
            <person name="Jones M."/>
            <person name="Mungall A.J."/>
            <person name="Coope R."/>
            <person name="Pleasance S."/>
            <person name="Moore R.A."/>
            <person name="Holt R.A."/>
            <person name="Round J.M."/>
            <person name="Ohora S."/>
            <person name="Walle B.V."/>
            <person name="Veldhoen N."/>
            <person name="Helbing C.C."/>
            <person name="Birol I."/>
        </authorList>
    </citation>
    <scope>NUCLEOTIDE SEQUENCE [LARGE SCALE GENOMIC DNA]</scope>
</reference>
<dbReference type="EMBL" id="KZ059503">
    <property type="protein sequence ID" value="PIO16456.1"/>
    <property type="molecule type" value="Genomic_DNA"/>
</dbReference>
<keyword evidence="2" id="KW-1185">Reference proteome</keyword>
<protein>
    <submittedName>
        <fullName evidence="1">Uncharacterized protein</fullName>
    </submittedName>
</protein>
<evidence type="ECO:0000313" key="2">
    <source>
        <dbReference type="Proteomes" id="UP000228934"/>
    </source>
</evidence>
<dbReference type="Proteomes" id="UP000228934">
    <property type="component" value="Unassembled WGS sequence"/>
</dbReference>
<organism evidence="1 2">
    <name type="scientific">Aquarana catesbeiana</name>
    <name type="common">American bullfrog</name>
    <name type="synonym">Rana catesbeiana</name>
    <dbReference type="NCBI Taxonomy" id="8400"/>
    <lineage>
        <taxon>Eukaryota</taxon>
        <taxon>Metazoa</taxon>
        <taxon>Chordata</taxon>
        <taxon>Craniata</taxon>
        <taxon>Vertebrata</taxon>
        <taxon>Euteleostomi</taxon>
        <taxon>Amphibia</taxon>
        <taxon>Batrachia</taxon>
        <taxon>Anura</taxon>
        <taxon>Neobatrachia</taxon>
        <taxon>Ranoidea</taxon>
        <taxon>Ranidae</taxon>
        <taxon>Aquarana</taxon>
    </lineage>
</organism>
<sequence length="154" mass="16257">HLFCIHIGKKRIGTSADNSNPTPNEERQLTIQHEDVDAEVQEVLGEVVEMVLTTGDVDVVEEETHFSSASAQILINESGSTEGMGAVDDVLGPALSASGADDSRIDSRTESQMRSVISLVSDSFSLVASLKHARQANLSGKAGVPHTQQAFAAG</sequence>
<accession>A0A2G9QLM8</accession>
<feature type="non-terminal residue" evidence="1">
    <location>
        <position position="1"/>
    </location>
</feature>